<evidence type="ECO:0000313" key="1">
    <source>
        <dbReference type="EMBL" id="KAF2270871.1"/>
    </source>
</evidence>
<organism evidence="1 2">
    <name type="scientific">Lojkania enalia</name>
    <dbReference type="NCBI Taxonomy" id="147567"/>
    <lineage>
        <taxon>Eukaryota</taxon>
        <taxon>Fungi</taxon>
        <taxon>Dikarya</taxon>
        <taxon>Ascomycota</taxon>
        <taxon>Pezizomycotina</taxon>
        <taxon>Dothideomycetes</taxon>
        <taxon>Pleosporomycetidae</taxon>
        <taxon>Pleosporales</taxon>
        <taxon>Pleosporales incertae sedis</taxon>
        <taxon>Lojkania</taxon>
    </lineage>
</organism>
<protein>
    <recommendedName>
        <fullName evidence="3">ABM domain-containing protein</fullName>
    </recommendedName>
</protein>
<evidence type="ECO:0008006" key="3">
    <source>
        <dbReference type="Google" id="ProtNLM"/>
    </source>
</evidence>
<dbReference type="EMBL" id="ML986578">
    <property type="protein sequence ID" value="KAF2270871.1"/>
    <property type="molecule type" value="Genomic_DNA"/>
</dbReference>
<gene>
    <name evidence="1" type="ORF">CC78DRAFT_527850</name>
</gene>
<reference evidence="2" key="1">
    <citation type="journal article" date="2020" name="Stud. Mycol.">
        <title>101 Dothideomycetes genomes: A test case for predicting lifestyles and emergence of pathogens.</title>
        <authorList>
            <person name="Haridas S."/>
            <person name="Albert R."/>
            <person name="Binder M."/>
            <person name="Bloem J."/>
            <person name="LaButti K."/>
            <person name="Salamov A."/>
            <person name="Andreopoulos B."/>
            <person name="Baker S."/>
            <person name="Barry K."/>
            <person name="Bills G."/>
            <person name="Bluhm B."/>
            <person name="Cannon C."/>
            <person name="Castanera R."/>
            <person name="Culley D."/>
            <person name="Daum C."/>
            <person name="Ezra D."/>
            <person name="Gonzalez J."/>
            <person name="Henrissat B."/>
            <person name="Kuo A."/>
            <person name="Liang C."/>
            <person name="Lipzen A."/>
            <person name="Lutzoni F."/>
            <person name="Magnuson J."/>
            <person name="Mondo S."/>
            <person name="Nolan M."/>
            <person name="Ohm R."/>
            <person name="Pangilinan J."/>
            <person name="Park H.-J."/>
            <person name="Ramirez L."/>
            <person name="Alfaro M."/>
            <person name="Sun H."/>
            <person name="Tritt A."/>
            <person name="Yoshinaga Y."/>
            <person name="Zwiers L.-H."/>
            <person name="Turgeon B."/>
            <person name="Goodwin S."/>
            <person name="Spatafora J."/>
            <person name="Crous P."/>
            <person name="Grigoriev I."/>
        </authorList>
    </citation>
    <scope>NUCLEOTIDE SEQUENCE [LARGE SCALE GENOMIC DNA]</scope>
    <source>
        <strain evidence="2">CBS 304.66</strain>
    </source>
</reference>
<accession>A0A9P4NCZ9</accession>
<dbReference type="AlphaFoldDB" id="A0A9P4NCZ9"/>
<name>A0A9P4NCZ9_9PLEO</name>
<dbReference type="OrthoDB" id="5328688at2759"/>
<dbReference type="Proteomes" id="UP000800093">
    <property type="component" value="Unassembled WGS sequence"/>
</dbReference>
<comment type="caution">
    <text evidence="1">The sequence shown here is derived from an EMBL/GenBank/DDBJ whole genome shotgun (WGS) entry which is preliminary data.</text>
</comment>
<evidence type="ECO:0000313" key="2">
    <source>
        <dbReference type="Proteomes" id="UP000800093"/>
    </source>
</evidence>
<proteinExistence type="predicted"/>
<keyword evidence="2" id="KW-1185">Reference proteome</keyword>
<sequence length="158" mass="17511">MAKFLELIPAASTTGLDLNHYRLVAGFLDLPGDKSEAGIMQDVRITCTSPSARDTLLASLQSLVDNVEKQETAGKGAGGVLTYMAFASLDDEVGARIYGRWRTKEDMEMFIRRSEVIGWWMGNKEHIRAMEQRGYLPNGKGWLHRGKGYAGESRASKI</sequence>